<dbReference type="AlphaFoldDB" id="A0A7W7PX48"/>
<protein>
    <submittedName>
        <fullName evidence="6">Zn-dependent metalloprotease</fullName>
    </submittedName>
</protein>
<evidence type="ECO:0000313" key="6">
    <source>
        <dbReference type="EMBL" id="MBB4902875.1"/>
    </source>
</evidence>
<proteinExistence type="predicted"/>
<dbReference type="InterPro" id="IPR027268">
    <property type="entry name" value="Peptidase_M4/M1_CTD_sf"/>
</dbReference>
<evidence type="ECO:0000313" key="7">
    <source>
        <dbReference type="Proteomes" id="UP000579523"/>
    </source>
</evidence>
<gene>
    <name evidence="6" type="ORF">FHS37_006972</name>
</gene>
<evidence type="ECO:0000256" key="2">
    <source>
        <dbReference type="ARBA" id="ARBA00022801"/>
    </source>
</evidence>
<dbReference type="InterPro" id="IPR001570">
    <property type="entry name" value="Peptidase_M4_C_domain"/>
</dbReference>
<reference evidence="6 7" key="1">
    <citation type="submission" date="2020-08" db="EMBL/GenBank/DDBJ databases">
        <title>Genomic Encyclopedia of Type Strains, Phase III (KMG-III): the genomes of soil and plant-associated and newly described type strains.</title>
        <authorList>
            <person name="Whitman W."/>
        </authorList>
    </citation>
    <scope>NUCLEOTIDE SEQUENCE [LARGE SCALE GENOMIC DNA]</scope>
    <source>
        <strain evidence="6 7">CECT 3273</strain>
    </source>
</reference>
<name>A0A7W7PX48_9ACTN</name>
<evidence type="ECO:0000256" key="1">
    <source>
        <dbReference type="ARBA" id="ARBA00022670"/>
    </source>
</evidence>
<accession>A0A7W7PX48</accession>
<keyword evidence="4 6" id="KW-0482">Metalloprotease</keyword>
<dbReference type="GO" id="GO:0004222">
    <property type="term" value="F:metalloendopeptidase activity"/>
    <property type="evidence" value="ECO:0007669"/>
    <property type="project" value="InterPro"/>
</dbReference>
<dbReference type="EMBL" id="JACHJI010000019">
    <property type="protein sequence ID" value="MBB4902875.1"/>
    <property type="molecule type" value="Genomic_DNA"/>
</dbReference>
<dbReference type="Gene3D" id="1.10.390.10">
    <property type="entry name" value="Neutral Protease Domain 2"/>
    <property type="match status" value="1"/>
</dbReference>
<dbReference type="Pfam" id="PF02868">
    <property type="entry name" value="Peptidase_M4_C"/>
    <property type="match status" value="1"/>
</dbReference>
<dbReference type="SUPFAM" id="SSF55486">
    <property type="entry name" value="Metalloproteases ('zincins'), catalytic domain"/>
    <property type="match status" value="1"/>
</dbReference>
<evidence type="ECO:0000256" key="3">
    <source>
        <dbReference type="ARBA" id="ARBA00022833"/>
    </source>
</evidence>
<organism evidence="6 7">
    <name type="scientific">Streptomyces griseomycini</name>
    <dbReference type="NCBI Taxonomy" id="66895"/>
    <lineage>
        <taxon>Bacteria</taxon>
        <taxon>Bacillati</taxon>
        <taxon>Actinomycetota</taxon>
        <taxon>Actinomycetes</taxon>
        <taxon>Kitasatosporales</taxon>
        <taxon>Streptomycetaceae</taxon>
        <taxon>Streptomyces</taxon>
    </lineage>
</organism>
<dbReference type="Proteomes" id="UP000579523">
    <property type="component" value="Unassembled WGS sequence"/>
</dbReference>
<keyword evidence="3" id="KW-0862">Zinc</keyword>
<keyword evidence="7" id="KW-1185">Reference proteome</keyword>
<keyword evidence="1" id="KW-0645">Protease</keyword>
<dbReference type="GO" id="GO:0006508">
    <property type="term" value="P:proteolysis"/>
    <property type="evidence" value="ECO:0007669"/>
    <property type="project" value="UniProtKB-KW"/>
</dbReference>
<evidence type="ECO:0000259" key="5">
    <source>
        <dbReference type="Pfam" id="PF02868"/>
    </source>
</evidence>
<evidence type="ECO:0000256" key="4">
    <source>
        <dbReference type="ARBA" id="ARBA00023049"/>
    </source>
</evidence>
<keyword evidence="2" id="KW-0378">Hydrolase</keyword>
<sequence length="42" mass="4370">MTSSTTYADARTATLNAARDLYGADSAEHRAVGAAWRAVGVN</sequence>
<comment type="caution">
    <text evidence="6">The sequence shown here is derived from an EMBL/GenBank/DDBJ whole genome shotgun (WGS) entry which is preliminary data.</text>
</comment>
<feature type="domain" description="Peptidase M4 C-terminal" evidence="5">
    <location>
        <begin position="1"/>
        <end position="41"/>
    </location>
</feature>